<dbReference type="GO" id="GO:0000976">
    <property type="term" value="F:transcription cis-regulatory region binding"/>
    <property type="evidence" value="ECO:0007669"/>
    <property type="project" value="TreeGrafter"/>
</dbReference>
<evidence type="ECO:0000313" key="7">
    <source>
        <dbReference type="Proteomes" id="UP000006844"/>
    </source>
</evidence>
<keyword evidence="2" id="KW-0597">Phosphoprotein</keyword>
<dbReference type="AlphaFoldDB" id="E8UXA2"/>
<name>E8UXA2_TERSS</name>
<dbReference type="SMART" id="SM00862">
    <property type="entry name" value="Trans_reg_C"/>
    <property type="match status" value="1"/>
</dbReference>
<sequence>MSHGTVLIVEDDVALRHTLSATLSALGFEIMEAPNGETALVELRNHKFEVVLLDLNMPGMGGMSACEKIRAAHPCLSIIVLTVRNRDEDKIAALDAGADDYVTKPFGLPELAARMRAGVRRVRQPEGSELGPIEIGELKIDPLARRLTKNGAELHLTPKEFELTHVLMRHAGTPITHHKLLSEVWGDEYGNEREYLRTYISQLRRKIEDDPSNPRYLLTENYIGYRFQDLL</sequence>
<dbReference type="HOGENOM" id="CLU_000445_30_4_0"/>
<dbReference type="Gene3D" id="6.10.250.690">
    <property type="match status" value="1"/>
</dbReference>
<dbReference type="Pfam" id="PF00486">
    <property type="entry name" value="Trans_reg_C"/>
    <property type="match status" value="1"/>
</dbReference>
<dbReference type="CDD" id="cd00383">
    <property type="entry name" value="trans_reg_C"/>
    <property type="match status" value="1"/>
</dbReference>
<reference evidence="6 7" key="1">
    <citation type="journal article" date="2012" name="Stand. Genomic Sci.">
        <title>Complete genome sequence of Terriglobus saanensis type strain SP1PR4(T), an Acidobacteria from tundra soil.</title>
        <authorList>
            <person name="Rawat S.R."/>
            <person name="Mannisto M.K."/>
            <person name="Starovoytov V."/>
            <person name="Goodwin L."/>
            <person name="Nolan M."/>
            <person name="Hauser L."/>
            <person name="Land M."/>
            <person name="Davenport K.W."/>
            <person name="Woyke T."/>
            <person name="Haggblom M.M."/>
        </authorList>
    </citation>
    <scope>NUCLEOTIDE SEQUENCE</scope>
    <source>
        <strain evidence="7">ATCC BAA-1853 / DSM 23119 / SP1PR4</strain>
    </source>
</reference>
<dbReference type="InterPro" id="IPR036388">
    <property type="entry name" value="WH-like_DNA-bd_sf"/>
</dbReference>
<dbReference type="InterPro" id="IPR011006">
    <property type="entry name" value="CheY-like_superfamily"/>
</dbReference>
<evidence type="ECO:0000313" key="6">
    <source>
        <dbReference type="EMBL" id="ADV83065.1"/>
    </source>
</evidence>
<gene>
    <name evidence="6" type="ordered locus">AciPR4_2264</name>
</gene>
<dbReference type="GO" id="GO:0005829">
    <property type="term" value="C:cytosol"/>
    <property type="evidence" value="ECO:0007669"/>
    <property type="project" value="TreeGrafter"/>
</dbReference>
<organism evidence="6 7">
    <name type="scientific">Terriglobus saanensis (strain ATCC BAA-1853 / DSM 23119 / SP1PR4)</name>
    <dbReference type="NCBI Taxonomy" id="401053"/>
    <lineage>
        <taxon>Bacteria</taxon>
        <taxon>Pseudomonadati</taxon>
        <taxon>Acidobacteriota</taxon>
        <taxon>Terriglobia</taxon>
        <taxon>Terriglobales</taxon>
        <taxon>Acidobacteriaceae</taxon>
        <taxon>Terriglobus</taxon>
    </lineage>
</organism>
<dbReference type="Gene3D" id="3.40.50.2300">
    <property type="match status" value="1"/>
</dbReference>
<keyword evidence="1 3" id="KW-0238">DNA-binding</keyword>
<dbReference type="OrthoDB" id="9790442at2"/>
<dbReference type="GO" id="GO:0000156">
    <property type="term" value="F:phosphorelay response regulator activity"/>
    <property type="evidence" value="ECO:0007669"/>
    <property type="project" value="TreeGrafter"/>
</dbReference>
<dbReference type="KEGG" id="tsa:AciPR4_2264"/>
<evidence type="ECO:0000256" key="3">
    <source>
        <dbReference type="PROSITE-ProRule" id="PRU01091"/>
    </source>
</evidence>
<feature type="modified residue" description="4-aspartylphosphate" evidence="2">
    <location>
        <position position="54"/>
    </location>
</feature>
<feature type="domain" description="OmpR/PhoB-type" evidence="5">
    <location>
        <begin position="130"/>
        <end position="229"/>
    </location>
</feature>
<feature type="domain" description="Response regulatory" evidence="4">
    <location>
        <begin position="5"/>
        <end position="119"/>
    </location>
</feature>
<dbReference type="GO" id="GO:0006355">
    <property type="term" value="P:regulation of DNA-templated transcription"/>
    <property type="evidence" value="ECO:0007669"/>
    <property type="project" value="InterPro"/>
</dbReference>
<dbReference type="EMBL" id="CP002467">
    <property type="protein sequence ID" value="ADV83065.1"/>
    <property type="molecule type" value="Genomic_DNA"/>
</dbReference>
<evidence type="ECO:0000256" key="2">
    <source>
        <dbReference type="PROSITE-ProRule" id="PRU00169"/>
    </source>
</evidence>
<proteinExistence type="predicted"/>
<dbReference type="Pfam" id="PF00072">
    <property type="entry name" value="Response_reg"/>
    <property type="match status" value="1"/>
</dbReference>
<dbReference type="SMART" id="SM00448">
    <property type="entry name" value="REC"/>
    <property type="match status" value="1"/>
</dbReference>
<dbReference type="InterPro" id="IPR001867">
    <property type="entry name" value="OmpR/PhoB-type_DNA-bd"/>
</dbReference>
<dbReference type="eggNOG" id="COG0745">
    <property type="taxonomic scope" value="Bacteria"/>
</dbReference>
<dbReference type="Gene3D" id="1.10.10.10">
    <property type="entry name" value="Winged helix-like DNA-binding domain superfamily/Winged helix DNA-binding domain"/>
    <property type="match status" value="1"/>
</dbReference>
<dbReference type="PROSITE" id="PS50110">
    <property type="entry name" value="RESPONSE_REGULATORY"/>
    <property type="match status" value="1"/>
</dbReference>
<dbReference type="Proteomes" id="UP000006844">
    <property type="component" value="Chromosome"/>
</dbReference>
<dbReference type="CDD" id="cd17574">
    <property type="entry name" value="REC_OmpR"/>
    <property type="match status" value="1"/>
</dbReference>
<dbReference type="PROSITE" id="PS51755">
    <property type="entry name" value="OMPR_PHOB"/>
    <property type="match status" value="1"/>
</dbReference>
<dbReference type="GO" id="GO:0032993">
    <property type="term" value="C:protein-DNA complex"/>
    <property type="evidence" value="ECO:0007669"/>
    <property type="project" value="TreeGrafter"/>
</dbReference>
<evidence type="ECO:0000259" key="5">
    <source>
        <dbReference type="PROSITE" id="PS51755"/>
    </source>
</evidence>
<evidence type="ECO:0000256" key="1">
    <source>
        <dbReference type="ARBA" id="ARBA00023125"/>
    </source>
</evidence>
<dbReference type="SUPFAM" id="SSF52172">
    <property type="entry name" value="CheY-like"/>
    <property type="match status" value="1"/>
</dbReference>
<dbReference type="RefSeq" id="WP_013568798.1">
    <property type="nucleotide sequence ID" value="NC_014963.1"/>
</dbReference>
<dbReference type="PANTHER" id="PTHR48111:SF50">
    <property type="entry name" value="KDP OPERON TRANSCRIPTIONAL REGULATORY PROTEIN KDPE"/>
    <property type="match status" value="1"/>
</dbReference>
<feature type="DNA-binding region" description="OmpR/PhoB-type" evidence="3">
    <location>
        <begin position="130"/>
        <end position="229"/>
    </location>
</feature>
<dbReference type="PANTHER" id="PTHR48111">
    <property type="entry name" value="REGULATOR OF RPOS"/>
    <property type="match status" value="1"/>
</dbReference>
<dbReference type="InterPro" id="IPR039420">
    <property type="entry name" value="WalR-like"/>
</dbReference>
<accession>E8UXA2</accession>
<dbReference type="STRING" id="401053.AciPR4_2264"/>
<keyword evidence="7" id="KW-1185">Reference proteome</keyword>
<evidence type="ECO:0000259" key="4">
    <source>
        <dbReference type="PROSITE" id="PS50110"/>
    </source>
</evidence>
<protein>
    <submittedName>
        <fullName evidence="6">Two component transcriptional regulator, winged helix family</fullName>
    </submittedName>
</protein>
<dbReference type="InterPro" id="IPR001789">
    <property type="entry name" value="Sig_transdc_resp-reg_receiver"/>
</dbReference>